<reference evidence="22 23" key="1">
    <citation type="journal article" date="2018" name="Front. Microbiol.">
        <title>Prospects for Fungal Bioremediation of Acidic Radioactive Waste Sites: Characterization and Genome Sequence of Rhodotorula taiwanensis MD1149.</title>
        <authorList>
            <person name="Tkavc R."/>
            <person name="Matrosova V.Y."/>
            <person name="Grichenko O.E."/>
            <person name="Gostincar C."/>
            <person name="Volpe R.P."/>
            <person name="Klimenkova P."/>
            <person name="Gaidamakova E.K."/>
            <person name="Zhou C.E."/>
            <person name="Stewart B.J."/>
            <person name="Lyman M.G."/>
            <person name="Malfatti S.A."/>
            <person name="Rubinfeld B."/>
            <person name="Courtot M."/>
            <person name="Singh J."/>
            <person name="Dalgard C.L."/>
            <person name="Hamilton T."/>
            <person name="Frey K.G."/>
            <person name="Gunde-Cimerman N."/>
            <person name="Dugan L."/>
            <person name="Daly M.J."/>
        </authorList>
    </citation>
    <scope>NUCLEOTIDE SEQUENCE [LARGE SCALE GENOMIC DNA]</scope>
    <source>
        <strain evidence="22 23">MD1149</strain>
    </source>
</reference>
<dbReference type="Pfam" id="PF22698">
    <property type="entry name" value="Semialdhyde_dhC_1"/>
    <property type="match status" value="1"/>
</dbReference>
<dbReference type="OrthoDB" id="438291at2759"/>
<evidence type="ECO:0000256" key="16">
    <source>
        <dbReference type="ARBA" id="ARBA00023128"/>
    </source>
</evidence>
<dbReference type="PROSITE" id="PS51731">
    <property type="entry name" value="GNAT_NAGS"/>
    <property type="match status" value="1"/>
</dbReference>
<feature type="domain" description="N-acetyltransferase" evidence="21">
    <location>
        <begin position="360"/>
        <end position="516"/>
    </location>
</feature>
<comment type="catalytic activity">
    <reaction evidence="18">
        <text>N-acetyl-L-glutamate + ATP = N-acetyl-L-glutamyl 5-phosphate + ADP</text>
        <dbReference type="Rhea" id="RHEA:14629"/>
        <dbReference type="ChEBI" id="CHEBI:30616"/>
        <dbReference type="ChEBI" id="CHEBI:44337"/>
        <dbReference type="ChEBI" id="CHEBI:57936"/>
        <dbReference type="ChEBI" id="CHEBI:456216"/>
        <dbReference type="EC" id="2.7.2.8"/>
    </reaction>
</comment>
<evidence type="ECO:0000313" key="23">
    <source>
        <dbReference type="Proteomes" id="UP000237144"/>
    </source>
</evidence>
<comment type="similarity">
    <text evidence="4 19">In the N-terminal section; belongs to the acetylglutamate kinase family.</text>
</comment>
<comment type="pathway">
    <text evidence="3 19">Amino-acid biosynthesis; L-arginine biosynthesis; N(2)-acetyl-L-ornithine from L-glutamate: step 3/4.</text>
</comment>
<proteinExistence type="inferred from homology"/>
<dbReference type="InterPro" id="IPR004662">
    <property type="entry name" value="AcgluKinase_fam"/>
</dbReference>
<dbReference type="CDD" id="cd04252">
    <property type="entry name" value="AAK_NAGK-fArgBP"/>
    <property type="match status" value="1"/>
</dbReference>
<dbReference type="CDD" id="cd24149">
    <property type="entry name" value="AGPR_N_ARG5_6_like"/>
    <property type="match status" value="1"/>
</dbReference>
<comment type="similarity">
    <text evidence="5 19">In the C-terminal section; belongs to the NAGSA dehydrogenase family.</text>
</comment>
<feature type="region of interest" description="Disordered" evidence="20">
    <location>
        <begin position="544"/>
        <end position="569"/>
    </location>
</feature>
<evidence type="ECO:0000256" key="3">
    <source>
        <dbReference type="ARBA" id="ARBA00004862"/>
    </source>
</evidence>
<keyword evidence="11 19" id="KW-0418">Kinase</keyword>
<protein>
    <recommendedName>
        <fullName evidence="6">acetylglutamate kinase</fullName>
        <ecNumber evidence="6">2.7.2.8</ecNumber>
    </recommendedName>
</protein>
<evidence type="ECO:0000256" key="14">
    <source>
        <dbReference type="ARBA" id="ARBA00022946"/>
    </source>
</evidence>
<dbReference type="PANTHER" id="PTHR23342:SF0">
    <property type="entry name" value="N-ACETYLGLUTAMATE SYNTHASE, MITOCHONDRIAL"/>
    <property type="match status" value="1"/>
</dbReference>
<evidence type="ECO:0000256" key="1">
    <source>
        <dbReference type="ARBA" id="ARBA00004173"/>
    </source>
</evidence>
<sequence>MLSRTARSAARAPRIRLAATAPVAVARSLSSSSANPSSLLASHRRVEAQQQAASDELGDLMAKRWLGSAIATGTDADRETIVRLLYSLASRREVSRYLQIFSSATHFAVLKVGGAILTNDLESLTLSLNFLHRVGLYPVVVHGMGDKLNARLEADGIVPDYIDGIRITDARTLSHARRVFLSENLKLVSTLESLGTRARPITTGVFTADYLDKPRYGFVGRITSVDKEPIEASIRAGALPILTSLAETPEGQILNVNADVATAELAKVLEPLKIVYLSEKGGLYHGVTKEKISLVNLDEEYDDLMKQEWVKYGTKLKLREIKELLDHLPRASSVAIISPDNLQKELFTDSGAGTLLRRGYKLYKHQSIEAVGQDRLRRVLAERDDDVTSGRKSVAQVLSELEKQQAPFTIYGDEPLDVLAIVSHPEGQTPVMTKFLASTTAIQNGVTDNVFNSIKKDFKRLFWTAKADDENKSWHFERADGSFTRGGRSLFYYGVQDAGEVERIVKDLDASHRVERAFLPISYTSSARGTVHSDPQLASALQRSYSTSARRMAPGATASPSPFAGRQQARSFSSSPAYSAAAKRVALIGARGYTGQNLVSLINSHPSMELAHCSSRELAGRPLEEYTKGKVTYENLGPKEIERLEAQGKVDAWIMALPNGVMAPFVEAIDKGAQNKPQEKKSVVIDLGADKRFDDSWTYGLPELYNREALRSAKRISNPGCFATNAQLLLAPLLPYMSASPSVFAISGYSGAGTKTGKEPKVSPESLREGVRPYSLTDHIHERESGYHLSKLLSSDAALAADDFKVAFMPHVAPWFQGIIATVSIPLKQEMRASEIRALFDERYGNEQLVKVQNEVPEIYQIAGKHGVRLGGFQVHSSGKRVVLVGVIDNLLKGAATQCLQNLNLALGCGEYEGIPLDF</sequence>
<dbReference type="Gene3D" id="3.40.1160.10">
    <property type="entry name" value="Acetylglutamate kinase-like"/>
    <property type="match status" value="1"/>
</dbReference>
<comment type="pathway">
    <text evidence="2 19">Amino-acid biosynthesis; L-arginine biosynthesis; N(2)-acetyl-L-ornithine from L-glutamate: step 2/4.</text>
</comment>
<evidence type="ECO:0000256" key="2">
    <source>
        <dbReference type="ARBA" id="ARBA00004828"/>
    </source>
</evidence>
<evidence type="ECO:0000256" key="10">
    <source>
        <dbReference type="ARBA" id="ARBA00022741"/>
    </source>
</evidence>
<dbReference type="SUPFAM" id="SSF53633">
    <property type="entry name" value="Carbamate kinase-like"/>
    <property type="match status" value="1"/>
</dbReference>
<dbReference type="InterPro" id="IPR058924">
    <property type="entry name" value="AGPR_dimerisation_dom"/>
</dbReference>
<keyword evidence="16 19" id="KW-0496">Mitochondrion</keyword>
<dbReference type="Pfam" id="PF01118">
    <property type="entry name" value="Semialdhyde_dh"/>
    <property type="match status" value="1"/>
</dbReference>
<evidence type="ECO:0000256" key="19">
    <source>
        <dbReference type="PIRNR" id="PIRNR036440"/>
    </source>
</evidence>
<dbReference type="SUPFAM" id="SSF55347">
    <property type="entry name" value="Glyceraldehyde-3-phosphate dehydrogenase-like, C-terminal domain"/>
    <property type="match status" value="1"/>
</dbReference>
<dbReference type="GO" id="GO:0005524">
    <property type="term" value="F:ATP binding"/>
    <property type="evidence" value="ECO:0007669"/>
    <property type="project" value="UniProtKB-UniRule"/>
</dbReference>
<dbReference type="InterPro" id="IPR036393">
    <property type="entry name" value="AceGlu_kinase-like_sf"/>
</dbReference>
<comment type="subcellular location">
    <subcellularLocation>
        <location evidence="1 19">Mitochondrion</location>
    </subcellularLocation>
</comment>
<dbReference type="GO" id="GO:0003991">
    <property type="term" value="F:acetylglutamate kinase activity"/>
    <property type="evidence" value="ECO:0007669"/>
    <property type="project" value="UniProtKB-EC"/>
</dbReference>
<dbReference type="GO" id="GO:0005759">
    <property type="term" value="C:mitochondrial matrix"/>
    <property type="evidence" value="ECO:0007669"/>
    <property type="project" value="TreeGrafter"/>
</dbReference>
<dbReference type="EMBL" id="PJQD01000022">
    <property type="protein sequence ID" value="POY74739.1"/>
    <property type="molecule type" value="Genomic_DNA"/>
</dbReference>
<dbReference type="AlphaFoldDB" id="A0A2S5BD90"/>
<organism evidence="22 23">
    <name type="scientific">Rhodotorula taiwanensis</name>
    <dbReference type="NCBI Taxonomy" id="741276"/>
    <lineage>
        <taxon>Eukaryota</taxon>
        <taxon>Fungi</taxon>
        <taxon>Dikarya</taxon>
        <taxon>Basidiomycota</taxon>
        <taxon>Pucciniomycotina</taxon>
        <taxon>Microbotryomycetes</taxon>
        <taxon>Sporidiobolales</taxon>
        <taxon>Sporidiobolaceae</taxon>
        <taxon>Rhodotorula</taxon>
    </lineage>
</organism>
<dbReference type="Pfam" id="PF04768">
    <property type="entry name" value="NAT"/>
    <property type="match status" value="1"/>
</dbReference>
<dbReference type="SUPFAM" id="SSF51735">
    <property type="entry name" value="NAD(P)-binding Rossmann-fold domains"/>
    <property type="match status" value="1"/>
</dbReference>
<dbReference type="UniPathway" id="UPA00068">
    <property type="reaction ID" value="UER00107"/>
</dbReference>
<keyword evidence="17 19" id="KW-0511">Multifunctional enzyme</keyword>
<dbReference type="NCBIfam" id="TIGR01850">
    <property type="entry name" value="argC"/>
    <property type="match status" value="1"/>
</dbReference>
<comment type="caution">
    <text evidence="22">The sequence shown here is derived from an EMBL/GenBank/DDBJ whole genome shotgun (WGS) entry which is preliminary data.</text>
</comment>
<evidence type="ECO:0000256" key="6">
    <source>
        <dbReference type="ARBA" id="ARBA00013065"/>
    </source>
</evidence>
<keyword evidence="10 19" id="KW-0547">Nucleotide-binding</keyword>
<gene>
    <name evidence="22" type="ORF">BMF94_2215</name>
</gene>
<keyword evidence="13 19" id="KW-0521">NADP</keyword>
<dbReference type="InterPro" id="IPR000706">
    <property type="entry name" value="AGPR_type-1"/>
</dbReference>
<dbReference type="NCBIfam" id="TIGR00761">
    <property type="entry name" value="argB"/>
    <property type="match status" value="1"/>
</dbReference>
<dbReference type="InterPro" id="IPR036291">
    <property type="entry name" value="NAD(P)-bd_dom_sf"/>
</dbReference>
<dbReference type="SMART" id="SM00859">
    <property type="entry name" value="Semialdhyde_dh"/>
    <property type="match status" value="1"/>
</dbReference>
<dbReference type="Gene3D" id="3.40.630.30">
    <property type="match status" value="1"/>
</dbReference>
<evidence type="ECO:0000256" key="5">
    <source>
        <dbReference type="ARBA" id="ARBA00007239"/>
    </source>
</evidence>
<accession>A0A2S5BD90</accession>
<dbReference type="GO" id="GO:0070401">
    <property type="term" value="F:NADP+ binding"/>
    <property type="evidence" value="ECO:0007669"/>
    <property type="project" value="InterPro"/>
</dbReference>
<keyword evidence="7 19" id="KW-0055">Arginine biosynthesis</keyword>
<keyword evidence="12 19" id="KW-0067">ATP-binding</keyword>
<dbReference type="PIRSF" id="PIRSF036440">
    <property type="entry name" value="ARG5-6"/>
    <property type="match status" value="1"/>
</dbReference>
<keyword evidence="14" id="KW-0809">Transit peptide</keyword>
<dbReference type="InterPro" id="IPR001048">
    <property type="entry name" value="Asp/Glu/Uridylate_kinase"/>
</dbReference>
<dbReference type="Pfam" id="PF00696">
    <property type="entry name" value="AA_kinase"/>
    <property type="match status" value="1"/>
</dbReference>
<dbReference type="HAMAP" id="MF_00150">
    <property type="entry name" value="ArgC_type1"/>
    <property type="match status" value="1"/>
</dbReference>
<dbReference type="PANTHER" id="PTHR23342">
    <property type="entry name" value="N-ACETYLGLUTAMATE SYNTHASE"/>
    <property type="match status" value="1"/>
</dbReference>
<keyword evidence="23" id="KW-1185">Reference proteome</keyword>
<keyword evidence="8 19" id="KW-0028">Amino-acid biosynthesis</keyword>
<dbReference type="Proteomes" id="UP000237144">
    <property type="component" value="Unassembled WGS sequence"/>
</dbReference>
<evidence type="ECO:0000256" key="18">
    <source>
        <dbReference type="ARBA" id="ARBA00048141"/>
    </source>
</evidence>
<evidence type="ECO:0000256" key="12">
    <source>
        <dbReference type="ARBA" id="ARBA00022840"/>
    </source>
</evidence>
<evidence type="ECO:0000256" key="17">
    <source>
        <dbReference type="ARBA" id="ARBA00023268"/>
    </source>
</evidence>
<evidence type="ECO:0000256" key="4">
    <source>
        <dbReference type="ARBA" id="ARBA00006830"/>
    </source>
</evidence>
<dbReference type="GO" id="GO:0006526">
    <property type="term" value="P:L-arginine biosynthetic process"/>
    <property type="evidence" value="ECO:0007669"/>
    <property type="project" value="UniProtKB-UniRule"/>
</dbReference>
<evidence type="ECO:0000313" key="22">
    <source>
        <dbReference type="EMBL" id="POY74739.1"/>
    </source>
</evidence>
<evidence type="ECO:0000256" key="15">
    <source>
        <dbReference type="ARBA" id="ARBA00023002"/>
    </source>
</evidence>
<name>A0A2S5BD90_9BASI</name>
<dbReference type="CDD" id="cd04263">
    <property type="entry name" value="DUF619-NAGK-FABP"/>
    <property type="match status" value="1"/>
</dbReference>
<dbReference type="Gene3D" id="3.40.50.720">
    <property type="entry name" value="NAD(P)-binding Rossmann-like Domain"/>
    <property type="match status" value="1"/>
</dbReference>
<dbReference type="InterPro" id="IPR041734">
    <property type="entry name" value="NAGK-fArgBP"/>
</dbReference>
<dbReference type="InterPro" id="IPR011241">
    <property type="entry name" value="NAGK/NAGSA"/>
</dbReference>
<dbReference type="FunFam" id="3.40.1160.10:FF:000046">
    <property type="entry name" value="N-acetylglutamate kinase / N-acetylglutamate synthase"/>
    <property type="match status" value="1"/>
</dbReference>
<dbReference type="GO" id="GO:0003942">
    <property type="term" value="F:N-acetyl-gamma-glutamyl-phosphate reductase activity"/>
    <property type="evidence" value="ECO:0007669"/>
    <property type="project" value="UniProtKB-UniRule"/>
</dbReference>
<evidence type="ECO:0000256" key="9">
    <source>
        <dbReference type="ARBA" id="ARBA00022679"/>
    </source>
</evidence>
<keyword evidence="15 19" id="KW-0560">Oxidoreductase</keyword>
<evidence type="ECO:0000256" key="11">
    <source>
        <dbReference type="ARBA" id="ARBA00022777"/>
    </source>
</evidence>
<evidence type="ECO:0000256" key="8">
    <source>
        <dbReference type="ARBA" id="ARBA00022605"/>
    </source>
</evidence>
<dbReference type="Gene3D" id="3.30.360.10">
    <property type="entry name" value="Dihydrodipicolinate Reductase, domain 2"/>
    <property type="match status" value="1"/>
</dbReference>
<dbReference type="InterPro" id="IPR006855">
    <property type="entry name" value="Vertebrate-like_GNAT_dom"/>
</dbReference>
<dbReference type="FunFam" id="3.40.630.30:FF:000029">
    <property type="entry name" value="Bifunctional acetylglutamate kinase/N-acetyl-gamma-glutamyl-phosphate reductase"/>
    <property type="match status" value="1"/>
</dbReference>
<evidence type="ECO:0000256" key="7">
    <source>
        <dbReference type="ARBA" id="ARBA00022571"/>
    </source>
</evidence>
<dbReference type="STRING" id="741276.A0A2S5BD90"/>
<evidence type="ECO:0000259" key="21">
    <source>
        <dbReference type="PROSITE" id="PS51731"/>
    </source>
</evidence>
<evidence type="ECO:0000256" key="13">
    <source>
        <dbReference type="ARBA" id="ARBA00022857"/>
    </source>
</evidence>
<dbReference type="InterPro" id="IPR000534">
    <property type="entry name" value="Semialdehyde_DH_NAD-bd"/>
</dbReference>
<evidence type="ECO:0000256" key="20">
    <source>
        <dbReference type="SAM" id="MobiDB-lite"/>
    </source>
</evidence>
<dbReference type="GO" id="GO:0051287">
    <property type="term" value="F:NAD binding"/>
    <property type="evidence" value="ECO:0007669"/>
    <property type="project" value="UniProtKB-UniRule"/>
</dbReference>
<keyword evidence="9 19" id="KW-0808">Transferase</keyword>
<dbReference type="CDD" id="cd23936">
    <property type="entry name" value="AGPR_C_ARG5_6_like"/>
    <property type="match status" value="1"/>
</dbReference>
<dbReference type="EC" id="2.7.2.8" evidence="6"/>